<sequence length="669" mass="74403">MRSSTDIFGRTKDAFKRWSLPVRTDDFEPLAVPPVPPRTMTANDLQVSGTNKEISTNKPSRPKVESRNEQIRSVRHSIDGLTAMLEEISTERGILSNISTDTLDNTRAKQSRHQPPSSAPGSNATWMSPSSGQPKSHHKQSHSVSSARSDDYTFFYSSRSRPEDFQQLTPDSAPSEENSVSNSPKKVYAQIAPSAPSLKLPDPPSSSSNTLATNNSNSNGNGNSSAPRTNSVTFADQEELLGSVSRTGSYLNKNIPPRSPGRPDTMTRLRMLINDDVESPLSVSQKPVHRPLHSVSIDTLSTARARHPGNEYVSNLGASRMRDFSLPGAETVNGARSLKDLKSLKELKKLRELKDFRDVGTESMVNNIDNARLEERIPLELNPPFAGNELDTFTSSLQINAESKPSRRRNLSDSGIEYQPDNEESILKEISMTPRLNTGPISTELSQIQGLQTAQGPLTQSQFQTQTKDVQNAQNASNGSNGSKVSNPQIAQIAQIAQTVQPTQIIPSSSGSQVQSISSNRRSLISDLSHVSEVNETETGEYSEDFMTPRRADSEEYSPPSDISHSRSDLVQESEDSRRRRHRRRKEEKRSKEKARRSFSRSSIADLMNSKESRYDLDEINLPKEEKYLLDKFITTLSKLSIELQMDESKRIEGRRRLTNALKALEGWI</sequence>
<keyword evidence="3" id="KW-1185">Reference proteome</keyword>
<feature type="compositionally biased region" description="Basic residues" evidence="1">
    <location>
        <begin position="579"/>
        <end position="599"/>
    </location>
</feature>
<organism evidence="2 3">
    <name type="scientific">Starmerella bacillaris</name>
    <name type="common">Yeast</name>
    <name type="synonym">Candida zemplinina</name>
    <dbReference type="NCBI Taxonomy" id="1247836"/>
    <lineage>
        <taxon>Eukaryota</taxon>
        <taxon>Fungi</taxon>
        <taxon>Dikarya</taxon>
        <taxon>Ascomycota</taxon>
        <taxon>Saccharomycotina</taxon>
        <taxon>Dipodascomycetes</taxon>
        <taxon>Dipodascales</taxon>
        <taxon>Trichomonascaceae</taxon>
        <taxon>Starmerella</taxon>
    </lineage>
</organism>
<gene>
    <name evidence="2" type="ORF">DASB73_013230</name>
</gene>
<comment type="caution">
    <text evidence="2">The sequence shown here is derived from an EMBL/GenBank/DDBJ whole genome shotgun (WGS) entry which is preliminary data.</text>
</comment>
<evidence type="ECO:0000313" key="2">
    <source>
        <dbReference type="EMBL" id="GMM50365.1"/>
    </source>
</evidence>
<feature type="region of interest" description="Disordered" evidence="1">
    <location>
        <begin position="35"/>
        <end position="69"/>
    </location>
</feature>
<feature type="region of interest" description="Disordered" evidence="1">
    <location>
        <begin position="528"/>
        <end position="603"/>
    </location>
</feature>
<feature type="region of interest" description="Disordered" evidence="1">
    <location>
        <begin position="452"/>
        <end position="486"/>
    </location>
</feature>
<feature type="region of interest" description="Disordered" evidence="1">
    <location>
        <begin position="160"/>
        <end position="230"/>
    </location>
</feature>
<feature type="compositionally biased region" description="Polar residues" evidence="1">
    <location>
        <begin position="166"/>
        <end position="184"/>
    </location>
</feature>
<feature type="compositionally biased region" description="Polar residues" evidence="1">
    <location>
        <begin position="452"/>
        <end position="470"/>
    </location>
</feature>
<feature type="region of interest" description="Disordered" evidence="1">
    <location>
        <begin position="401"/>
        <end position="424"/>
    </location>
</feature>
<dbReference type="AlphaFoldDB" id="A0AAV5RFQ2"/>
<reference evidence="2 3" key="1">
    <citation type="journal article" date="2023" name="Elife">
        <title>Identification of key yeast species and microbe-microbe interactions impacting larval growth of Drosophila in the wild.</title>
        <authorList>
            <person name="Mure A."/>
            <person name="Sugiura Y."/>
            <person name="Maeda R."/>
            <person name="Honda K."/>
            <person name="Sakurai N."/>
            <person name="Takahashi Y."/>
            <person name="Watada M."/>
            <person name="Katoh T."/>
            <person name="Gotoh A."/>
            <person name="Gotoh Y."/>
            <person name="Taniguchi I."/>
            <person name="Nakamura K."/>
            <person name="Hayashi T."/>
            <person name="Katayama T."/>
            <person name="Uemura T."/>
            <person name="Hattori Y."/>
        </authorList>
    </citation>
    <scope>NUCLEOTIDE SEQUENCE [LARGE SCALE GENOMIC DNA]</scope>
    <source>
        <strain evidence="2 3">SB-73</strain>
    </source>
</reference>
<feature type="compositionally biased region" description="Polar residues" evidence="1">
    <location>
        <begin position="40"/>
        <end position="59"/>
    </location>
</feature>
<dbReference type="Proteomes" id="UP001362899">
    <property type="component" value="Unassembled WGS sequence"/>
</dbReference>
<feature type="region of interest" description="Disordered" evidence="1">
    <location>
        <begin position="245"/>
        <end position="266"/>
    </location>
</feature>
<feature type="compositionally biased region" description="Low complexity" evidence="1">
    <location>
        <begin position="471"/>
        <end position="486"/>
    </location>
</feature>
<feature type="compositionally biased region" description="Low complexity" evidence="1">
    <location>
        <begin position="192"/>
        <end position="226"/>
    </location>
</feature>
<feature type="compositionally biased region" description="Polar residues" evidence="1">
    <location>
        <begin position="113"/>
        <end position="129"/>
    </location>
</feature>
<name>A0AAV5RFQ2_STABA</name>
<protein>
    <submittedName>
        <fullName evidence="2">Uncharacterized protein</fullName>
    </submittedName>
</protein>
<accession>A0AAV5RFQ2</accession>
<proteinExistence type="predicted"/>
<dbReference type="EMBL" id="BTGC01000003">
    <property type="protein sequence ID" value="GMM50365.1"/>
    <property type="molecule type" value="Genomic_DNA"/>
</dbReference>
<evidence type="ECO:0000256" key="1">
    <source>
        <dbReference type="SAM" id="MobiDB-lite"/>
    </source>
</evidence>
<feature type="compositionally biased region" description="Acidic residues" evidence="1">
    <location>
        <begin position="535"/>
        <end position="544"/>
    </location>
</feature>
<evidence type="ECO:0000313" key="3">
    <source>
        <dbReference type="Proteomes" id="UP001362899"/>
    </source>
</evidence>
<feature type="region of interest" description="Disordered" evidence="1">
    <location>
        <begin position="105"/>
        <end position="148"/>
    </location>
</feature>
<feature type="compositionally biased region" description="Basic and acidic residues" evidence="1">
    <location>
        <begin position="564"/>
        <end position="578"/>
    </location>
</feature>